<reference evidence="2" key="1">
    <citation type="submission" date="2024-04" db="UniProtKB">
        <authorList>
            <consortium name="EnsemblMetazoa"/>
        </authorList>
    </citation>
    <scope>IDENTIFICATION</scope>
    <source>
        <strain evidence="2">EBRO</strain>
    </source>
</reference>
<sequence length="493" mass="54191">MARVSLSLVLLGCTLLQYTLAEFGSLGTVLSSQSIKSTVDSTTTVYDETDDKNGLLLKTDYTLFSTVLPLMESLGTQVQVLGTTLTNTISASVPNNSGNLDSVFNPIQAAVTQFIAFIDGEQAATRTTLTEMLGSDIDHLFGDVFGNTRLALLEIQTSFTRLQQALQTARVRNGRAIISATVVASVLTAVNNLRATAFPVQYTVYTTIENIEMGDMFLYDLEEISVTLISNLQQYLSDFREDLVDLGFATEDEQEFLSTEWSEITGGIGPVTSNLGSLAEYSTFDGALTSLGSTYNKLLGIDDSVIGTFTTYLNTAATYLTQYQEVLVPRDYLSITYVLEVIIAGGAHARFCFFKFFPRLINYYSNLAYNVEDCFNEELVKLDSLYYLARALVELILFDLEDLLDNLTVCNESSAPGDCIGSIGPYYVELFAKTDFKVGFFEQFVAAEARASVNRLGACIFSRKLFNMQRLFTATTDIQACRTDGPDAPDLGE</sequence>
<keyword evidence="1" id="KW-0732">Signal</keyword>
<protein>
    <recommendedName>
        <fullName evidence="4">Protein TsetseEP domain-containing protein</fullName>
    </recommendedName>
</protein>
<name>A0AAG5DEN1_ANOAO</name>
<keyword evidence="3" id="KW-1185">Reference proteome</keyword>
<accession>A0AAG5DEN1</accession>
<feature type="signal peptide" evidence="1">
    <location>
        <begin position="1"/>
        <end position="21"/>
    </location>
</feature>
<dbReference type="Proteomes" id="UP000075880">
    <property type="component" value="Unassembled WGS sequence"/>
</dbReference>
<dbReference type="AlphaFoldDB" id="A0AAG5DEN1"/>
<evidence type="ECO:0000313" key="3">
    <source>
        <dbReference type="Proteomes" id="UP000075880"/>
    </source>
</evidence>
<evidence type="ECO:0000256" key="1">
    <source>
        <dbReference type="SAM" id="SignalP"/>
    </source>
</evidence>
<proteinExistence type="predicted"/>
<evidence type="ECO:0000313" key="2">
    <source>
        <dbReference type="EnsemblMetazoa" id="ENSAATROPP009213"/>
    </source>
</evidence>
<dbReference type="EnsemblMetazoa" id="ENSAATROPT010206">
    <property type="protein sequence ID" value="ENSAATROPP009213"/>
    <property type="gene ID" value="ENSAATROPG008303"/>
</dbReference>
<feature type="chain" id="PRO_5042606054" description="Protein TsetseEP domain-containing protein" evidence="1">
    <location>
        <begin position="22"/>
        <end position="493"/>
    </location>
</feature>
<evidence type="ECO:0008006" key="4">
    <source>
        <dbReference type="Google" id="ProtNLM"/>
    </source>
</evidence>
<organism evidence="2 3">
    <name type="scientific">Anopheles atroparvus</name>
    <name type="common">European mosquito</name>
    <dbReference type="NCBI Taxonomy" id="41427"/>
    <lineage>
        <taxon>Eukaryota</taxon>
        <taxon>Metazoa</taxon>
        <taxon>Ecdysozoa</taxon>
        <taxon>Arthropoda</taxon>
        <taxon>Hexapoda</taxon>
        <taxon>Insecta</taxon>
        <taxon>Pterygota</taxon>
        <taxon>Neoptera</taxon>
        <taxon>Endopterygota</taxon>
        <taxon>Diptera</taxon>
        <taxon>Nematocera</taxon>
        <taxon>Culicoidea</taxon>
        <taxon>Culicidae</taxon>
        <taxon>Anophelinae</taxon>
        <taxon>Anopheles</taxon>
    </lineage>
</organism>